<dbReference type="AlphaFoldDB" id="A0AAI9CY09"/>
<organism evidence="1 2">
    <name type="scientific">Vibrio navarrensis</name>
    <dbReference type="NCBI Taxonomy" id="29495"/>
    <lineage>
        <taxon>Bacteria</taxon>
        <taxon>Pseudomonadati</taxon>
        <taxon>Pseudomonadota</taxon>
        <taxon>Gammaproteobacteria</taxon>
        <taxon>Vibrionales</taxon>
        <taxon>Vibrionaceae</taxon>
        <taxon>Vibrio</taxon>
    </lineage>
</organism>
<gene>
    <name evidence="1" type="ORF">RZY48_004009</name>
</gene>
<comment type="caution">
    <text evidence="1">The sequence shown here is derived from an EMBL/GenBank/DDBJ whole genome shotgun (WGS) entry which is preliminary data.</text>
</comment>
<protein>
    <submittedName>
        <fullName evidence="1">DUF3265 domain-containing protein</fullName>
    </submittedName>
</protein>
<sequence>MTRRSRGIHAAWHFWYAVVFGGESGLRKVVLGGIHPLTRRYA</sequence>
<evidence type="ECO:0000313" key="1">
    <source>
        <dbReference type="EMBL" id="ELN6934514.1"/>
    </source>
</evidence>
<dbReference type="EMBL" id="ABNSCA010000026">
    <property type="protein sequence ID" value="ELN6934514.1"/>
    <property type="molecule type" value="Genomic_DNA"/>
</dbReference>
<dbReference type="Proteomes" id="UP001253463">
    <property type="component" value="Unassembled WGS sequence"/>
</dbReference>
<name>A0AAI9CY09_9VIBR</name>
<proteinExistence type="predicted"/>
<accession>A0AAI9CY09</accession>
<reference evidence="1" key="1">
    <citation type="submission" date="2023-10" db="EMBL/GenBank/DDBJ databases">
        <authorList>
            <consortium name="PulseNet: The National Subtyping Network for Foodborne Disease Surveillance"/>
        </authorList>
    </citation>
    <scope>NUCLEOTIDE SEQUENCE</scope>
    <source>
        <strain evidence="1">PNUSAV004886</strain>
    </source>
</reference>
<evidence type="ECO:0000313" key="2">
    <source>
        <dbReference type="Proteomes" id="UP001253463"/>
    </source>
</evidence>